<evidence type="ECO:0000313" key="2">
    <source>
        <dbReference type="EMBL" id="MBS8261188.1"/>
    </source>
</evidence>
<dbReference type="EMBL" id="QTKU01000003">
    <property type="protein sequence ID" value="MBS8261188.1"/>
    <property type="molecule type" value="Genomic_DNA"/>
</dbReference>
<feature type="region of interest" description="Disordered" evidence="1">
    <location>
        <begin position="41"/>
        <end position="82"/>
    </location>
</feature>
<protein>
    <submittedName>
        <fullName evidence="2">Thermonuclease family protein</fullName>
    </submittedName>
</protein>
<organism evidence="2 3">
    <name type="scientific">Roseibium polysiphoniae</name>
    <dbReference type="NCBI Taxonomy" id="2571221"/>
    <lineage>
        <taxon>Bacteria</taxon>
        <taxon>Pseudomonadati</taxon>
        <taxon>Pseudomonadota</taxon>
        <taxon>Alphaproteobacteria</taxon>
        <taxon>Hyphomicrobiales</taxon>
        <taxon>Stappiaceae</taxon>
        <taxon>Roseibium</taxon>
    </lineage>
</organism>
<reference evidence="2" key="1">
    <citation type="submission" date="2018-08" db="EMBL/GenBank/DDBJ databases">
        <authorList>
            <person name="Jin W."/>
            <person name="Wang H."/>
            <person name="Yang Y."/>
            <person name="Li M."/>
            <person name="Liu J."/>
        </authorList>
    </citation>
    <scope>NUCLEOTIDE SEQUENCE</scope>
    <source>
        <strain evidence="2">AESS21</strain>
    </source>
</reference>
<dbReference type="AlphaFoldDB" id="A0A944GSU8"/>
<sequence length="310" mass="33455">MALRPLLIPLLLVCLFGAAVAWLMLAEPPAEPEVTGKVQFPARETEAEPTSSATISEAPTTAAPLPNEIRDVSPEGVTPPRITGVLTRVEPSETYQNLKDPPVEAIPDGPLQLHRPRVPAAGILITDDMVVHLAHVTALKADETCVSRLGGQWPCGARARTSLRGLVRLFTITCEKVDEIGPREISAVCYRRKTDLGAWLTEYGWADPDDDAPQAYQELAKQAREKKIGKWQSEWLSETLGSTTETDFPDNAGLEALLPSLAETDPTLSGDAPLNPFDLPESDLETLPDLAPNPNSIEPSASLPGLQPAR</sequence>
<dbReference type="InterPro" id="IPR035437">
    <property type="entry name" value="SNase_OB-fold_sf"/>
</dbReference>
<feature type="region of interest" description="Disordered" evidence="1">
    <location>
        <begin position="257"/>
        <end position="310"/>
    </location>
</feature>
<evidence type="ECO:0000313" key="3">
    <source>
        <dbReference type="Proteomes" id="UP000705379"/>
    </source>
</evidence>
<dbReference type="Proteomes" id="UP000705379">
    <property type="component" value="Unassembled WGS sequence"/>
</dbReference>
<dbReference type="RefSeq" id="WP_213216624.1">
    <property type="nucleotide sequence ID" value="NZ_QTKU01000003.1"/>
</dbReference>
<dbReference type="Gene3D" id="2.40.50.90">
    <property type="match status" value="1"/>
</dbReference>
<feature type="compositionally biased region" description="Polar residues" evidence="1">
    <location>
        <begin position="48"/>
        <end position="59"/>
    </location>
</feature>
<dbReference type="SUPFAM" id="SSF50199">
    <property type="entry name" value="Staphylococcal nuclease"/>
    <property type="match status" value="1"/>
</dbReference>
<comment type="caution">
    <text evidence="2">The sequence shown here is derived from an EMBL/GenBank/DDBJ whole genome shotgun (WGS) entry which is preliminary data.</text>
</comment>
<accession>A0A944GSU8</accession>
<gene>
    <name evidence="2" type="ORF">DYI23_13270</name>
</gene>
<proteinExistence type="predicted"/>
<name>A0A944GSU8_9HYPH</name>
<evidence type="ECO:0000256" key="1">
    <source>
        <dbReference type="SAM" id="MobiDB-lite"/>
    </source>
</evidence>
<reference evidence="2" key="2">
    <citation type="journal article" date="2021" name="Microorganisms">
        <title>Bacterial Dimethylsulfoniopropionate Biosynthesis in the East China Sea.</title>
        <authorList>
            <person name="Liu J."/>
            <person name="Zhang Y."/>
            <person name="Liu J."/>
            <person name="Zhong H."/>
            <person name="Williams B.T."/>
            <person name="Zheng Y."/>
            <person name="Curson A.R.J."/>
            <person name="Sun C."/>
            <person name="Sun H."/>
            <person name="Song D."/>
            <person name="Wagner Mackenzie B."/>
            <person name="Bermejo Martinez A."/>
            <person name="Todd J.D."/>
            <person name="Zhang X.H."/>
        </authorList>
    </citation>
    <scope>NUCLEOTIDE SEQUENCE</scope>
    <source>
        <strain evidence="2">AESS21</strain>
    </source>
</reference>